<evidence type="ECO:0000256" key="6">
    <source>
        <dbReference type="ARBA" id="ARBA00023157"/>
    </source>
</evidence>
<evidence type="ECO:0000313" key="9">
    <source>
        <dbReference type="Proteomes" id="UP000189703"/>
    </source>
</evidence>
<dbReference type="OMA" id="AAPYVWK"/>
<dbReference type="PROSITE" id="PS00131">
    <property type="entry name" value="CARBOXYPEPT_SER_SER"/>
    <property type="match status" value="1"/>
</dbReference>
<dbReference type="Gene3D" id="3.40.50.1820">
    <property type="entry name" value="alpha/beta hydrolase"/>
    <property type="match status" value="1"/>
</dbReference>
<dbReference type="InterPro" id="IPR018202">
    <property type="entry name" value="Ser_caboxypep_ser_AS"/>
</dbReference>
<keyword evidence="4" id="KW-0732">Signal</keyword>
<evidence type="ECO:0000313" key="10">
    <source>
        <dbReference type="RefSeq" id="XP_010273729.1"/>
    </source>
</evidence>
<comment type="similarity">
    <text evidence="1 8">Belongs to the peptidase S10 family.</text>
</comment>
<protein>
    <recommendedName>
        <fullName evidence="8">Carboxypeptidase</fullName>
        <ecNumber evidence="8">3.4.16.-</ecNumber>
    </recommendedName>
</protein>
<dbReference type="Gene3D" id="3.40.50.11320">
    <property type="match status" value="1"/>
</dbReference>
<evidence type="ECO:0000256" key="1">
    <source>
        <dbReference type="ARBA" id="ARBA00009431"/>
    </source>
</evidence>
<dbReference type="PANTHER" id="PTHR11802">
    <property type="entry name" value="SERINE PROTEASE FAMILY S10 SERINE CARBOXYPEPTIDASE"/>
    <property type="match status" value="1"/>
</dbReference>
<dbReference type="PROSITE" id="PS00560">
    <property type="entry name" value="CARBOXYPEPT_SER_HIS"/>
    <property type="match status" value="1"/>
</dbReference>
<evidence type="ECO:0000256" key="5">
    <source>
        <dbReference type="ARBA" id="ARBA00022801"/>
    </source>
</evidence>
<keyword evidence="7" id="KW-0325">Glycoprotein</keyword>
<keyword evidence="6" id="KW-1015">Disulfide bond</keyword>
<keyword evidence="9" id="KW-1185">Reference proteome</keyword>
<evidence type="ECO:0000256" key="4">
    <source>
        <dbReference type="ARBA" id="ARBA00022729"/>
    </source>
</evidence>
<dbReference type="SUPFAM" id="SSF53474">
    <property type="entry name" value="alpha/beta-Hydrolases"/>
    <property type="match status" value="1"/>
</dbReference>
<keyword evidence="3 8" id="KW-0645">Protease</keyword>
<dbReference type="OrthoDB" id="443318at2759"/>
<dbReference type="KEGG" id="nnu:104609183"/>
<evidence type="ECO:0000256" key="3">
    <source>
        <dbReference type="ARBA" id="ARBA00022670"/>
    </source>
</evidence>
<dbReference type="PANTHER" id="PTHR11802:SF32">
    <property type="entry name" value="SERINE CARBOXYPEPTIDASE-LIKE 29"/>
    <property type="match status" value="1"/>
</dbReference>
<dbReference type="InterPro" id="IPR001563">
    <property type="entry name" value="Peptidase_S10"/>
</dbReference>
<accession>A0A1U8B380</accession>
<organism evidence="9 10">
    <name type="scientific">Nelumbo nucifera</name>
    <name type="common">Sacred lotus</name>
    <dbReference type="NCBI Taxonomy" id="4432"/>
    <lineage>
        <taxon>Eukaryota</taxon>
        <taxon>Viridiplantae</taxon>
        <taxon>Streptophyta</taxon>
        <taxon>Embryophyta</taxon>
        <taxon>Tracheophyta</taxon>
        <taxon>Spermatophyta</taxon>
        <taxon>Magnoliopsida</taxon>
        <taxon>Proteales</taxon>
        <taxon>Nelumbonaceae</taxon>
        <taxon>Nelumbo</taxon>
    </lineage>
</organism>
<reference evidence="10" key="1">
    <citation type="submission" date="2025-08" db="UniProtKB">
        <authorList>
            <consortium name="RefSeq"/>
        </authorList>
    </citation>
    <scope>IDENTIFICATION</scope>
</reference>
<dbReference type="AlphaFoldDB" id="A0A1U8B380"/>
<dbReference type="RefSeq" id="XP_010273729.1">
    <property type="nucleotide sequence ID" value="XM_010275427.1"/>
</dbReference>
<dbReference type="InterPro" id="IPR029058">
    <property type="entry name" value="AB_hydrolase_fold"/>
</dbReference>
<dbReference type="eggNOG" id="KOG1282">
    <property type="taxonomic scope" value="Eukaryota"/>
</dbReference>
<proteinExistence type="inferred from homology"/>
<dbReference type="GO" id="GO:0006508">
    <property type="term" value="P:proteolysis"/>
    <property type="evidence" value="ECO:0007669"/>
    <property type="project" value="UniProtKB-KW"/>
</dbReference>
<dbReference type="Gene3D" id="6.10.250.940">
    <property type="match status" value="1"/>
</dbReference>
<dbReference type="InParanoid" id="A0A1U8B380"/>
<dbReference type="Proteomes" id="UP000189703">
    <property type="component" value="Unplaced"/>
</dbReference>
<keyword evidence="2 8" id="KW-0121">Carboxypeptidase</keyword>
<dbReference type="InterPro" id="IPR033124">
    <property type="entry name" value="Ser_caboxypep_his_AS"/>
</dbReference>
<dbReference type="GeneID" id="104609183"/>
<evidence type="ECO:0000256" key="2">
    <source>
        <dbReference type="ARBA" id="ARBA00022645"/>
    </source>
</evidence>
<dbReference type="FunCoup" id="A0A1U8B380">
    <property type="interactions" value="124"/>
</dbReference>
<dbReference type="PRINTS" id="PR00724">
    <property type="entry name" value="CRBOXYPTASEC"/>
</dbReference>
<dbReference type="FunFam" id="3.40.50.1820:FF:000579">
    <property type="entry name" value="Carboxypeptidase"/>
    <property type="match status" value="1"/>
</dbReference>
<gene>
    <name evidence="10" type="primary">LOC104609183</name>
</gene>
<sequence length="485" mass="54937">MPQVVRFPLNCKKMEISRCVFVLHLFLLLVRFQSVCYALDSFPDPSSQQQLDRVLELPGQTFNVSFAHYAGYVTVNEASGRALFYWFFEAVEDPSSKPLVLWLNGGPGCSSIAYGEAEEIGPFHIKADGKTLYLNQYSWNQVANVLFLESPVGVGFSYSNNSLDVLNNGDKRTAEDSLMFLLKWFERFPQYKGRDFYITGESYAGHYVPQLAQAIVRYHCPTEDKSINLKGYMVGNALTDDFTDHMGVFQFMWSAGLISDQTYKQLNLFCDFQSFIHTSKQCENILEIANNEIGNIDLYSIFTPTCTSNSSLSHRLMKRLRAGRISEKYDPCTEKHSTVYFNLPEVQKALHVHPEVAPTKWETCSDVVNENWKDSPKTVLDIYHELIGAGLRIWIFSGDTDAVIPVTSTRYSIDALKLPTIGPWRAWYDEGQVGGWTQQYVGLNFVSVRGAGHEVPLHKPKLALSLIKAFLSGRQMPTLTEYSDS</sequence>
<dbReference type="GO" id="GO:0004185">
    <property type="term" value="F:serine-type carboxypeptidase activity"/>
    <property type="evidence" value="ECO:0000318"/>
    <property type="project" value="GO_Central"/>
</dbReference>
<evidence type="ECO:0000256" key="8">
    <source>
        <dbReference type="RuleBase" id="RU361156"/>
    </source>
</evidence>
<name>A0A1U8B380_NELNU</name>
<dbReference type="FunFam" id="3.40.50.11320:FF:000001">
    <property type="entry name" value="Carboxypeptidase"/>
    <property type="match status" value="1"/>
</dbReference>
<keyword evidence="5 8" id="KW-0378">Hydrolase</keyword>
<evidence type="ECO:0000256" key="7">
    <source>
        <dbReference type="ARBA" id="ARBA00023180"/>
    </source>
</evidence>
<dbReference type="EC" id="3.4.16.-" evidence="8"/>
<dbReference type="Pfam" id="PF00450">
    <property type="entry name" value="Peptidase_S10"/>
    <property type="match status" value="1"/>
</dbReference>